<keyword evidence="9" id="KW-0346">Stress response</keyword>
<keyword evidence="2" id="KW-0349">Heme</keyword>
<name>A0A3B0SYK2_9ZZZZ</name>
<evidence type="ECO:0000256" key="6">
    <source>
        <dbReference type="ARBA" id="ARBA00023014"/>
    </source>
</evidence>
<dbReference type="Pfam" id="PF04055">
    <property type="entry name" value="Radical_SAM"/>
    <property type="match status" value="1"/>
</dbReference>
<dbReference type="GO" id="GO:0051539">
    <property type="term" value="F:4 iron, 4 sulfur cluster binding"/>
    <property type="evidence" value="ECO:0007669"/>
    <property type="project" value="InterPro"/>
</dbReference>
<dbReference type="PROSITE" id="PS51918">
    <property type="entry name" value="RADICAL_SAM"/>
    <property type="match status" value="1"/>
</dbReference>
<feature type="domain" description="Radical SAM core" evidence="8">
    <location>
        <begin position="15"/>
        <end position="251"/>
    </location>
</feature>
<dbReference type="EMBL" id="UOEK01000518">
    <property type="protein sequence ID" value="VAW09033.1"/>
    <property type="molecule type" value="Genomic_DNA"/>
</dbReference>
<evidence type="ECO:0000256" key="5">
    <source>
        <dbReference type="ARBA" id="ARBA00023004"/>
    </source>
</evidence>
<dbReference type="GO" id="GO:0006779">
    <property type="term" value="P:porphyrin-containing compound biosynthetic process"/>
    <property type="evidence" value="ECO:0007669"/>
    <property type="project" value="InterPro"/>
</dbReference>
<dbReference type="CDD" id="cd01335">
    <property type="entry name" value="Radical_SAM"/>
    <property type="match status" value="1"/>
</dbReference>
<proteinExistence type="inferred from homology"/>
<dbReference type="SFLD" id="SFLDF00562">
    <property type="entry name" value="HemN-like__clustered_with_heat"/>
    <property type="match status" value="1"/>
</dbReference>
<dbReference type="SMART" id="SM00729">
    <property type="entry name" value="Elp3"/>
    <property type="match status" value="1"/>
</dbReference>
<dbReference type="SFLD" id="SFLDG01065">
    <property type="entry name" value="anaerobic_coproporphyrinogen-I"/>
    <property type="match status" value="1"/>
</dbReference>
<evidence type="ECO:0000256" key="2">
    <source>
        <dbReference type="ARBA" id="ARBA00022617"/>
    </source>
</evidence>
<dbReference type="InterPro" id="IPR013785">
    <property type="entry name" value="Aldolase_TIM"/>
</dbReference>
<dbReference type="InterPro" id="IPR004559">
    <property type="entry name" value="HemW-like"/>
</dbReference>
<dbReference type="InterPro" id="IPR034505">
    <property type="entry name" value="Coproporphyrinogen-III_oxidase"/>
</dbReference>
<dbReference type="GO" id="GO:0004109">
    <property type="term" value="F:coproporphyrinogen oxidase activity"/>
    <property type="evidence" value="ECO:0007669"/>
    <property type="project" value="InterPro"/>
</dbReference>
<accession>A0A3B0SYK2</accession>
<evidence type="ECO:0000256" key="4">
    <source>
        <dbReference type="ARBA" id="ARBA00022723"/>
    </source>
</evidence>
<gene>
    <name evidence="9" type="ORF">MNBD_ACTINO02-1690</name>
</gene>
<dbReference type="PANTHER" id="PTHR13932">
    <property type="entry name" value="COPROPORPHYRINIGEN III OXIDASE"/>
    <property type="match status" value="1"/>
</dbReference>
<reference evidence="9" key="1">
    <citation type="submission" date="2018-06" db="EMBL/GenBank/DDBJ databases">
        <authorList>
            <person name="Zhirakovskaya E."/>
        </authorList>
    </citation>
    <scope>NUCLEOTIDE SEQUENCE</scope>
</reference>
<dbReference type="InterPro" id="IPR007197">
    <property type="entry name" value="rSAM"/>
</dbReference>
<comment type="similarity">
    <text evidence="1">Belongs to the anaerobic coproporphyrinogen-III oxidase family. HemW subfamily.</text>
</comment>
<evidence type="ECO:0000313" key="9">
    <source>
        <dbReference type="EMBL" id="VAW09033.1"/>
    </source>
</evidence>
<dbReference type="SFLD" id="SFLDS00029">
    <property type="entry name" value="Radical_SAM"/>
    <property type="match status" value="1"/>
</dbReference>
<protein>
    <submittedName>
        <fullName evidence="9">Hypothetical radical SAM family enzyme in heat shock gene cluster, similarity with CPO of BS HemN-type</fullName>
    </submittedName>
</protein>
<dbReference type="InterPro" id="IPR058240">
    <property type="entry name" value="rSAM_sf"/>
</dbReference>
<evidence type="ECO:0000256" key="7">
    <source>
        <dbReference type="ARBA" id="ARBA00023186"/>
    </source>
</evidence>
<keyword evidence="5" id="KW-0408">Iron</keyword>
<keyword evidence="7" id="KW-0143">Chaperone</keyword>
<keyword evidence="6" id="KW-0411">Iron-sulfur</keyword>
<dbReference type="NCBIfam" id="TIGR00539">
    <property type="entry name" value="hemN_rel"/>
    <property type="match status" value="1"/>
</dbReference>
<organism evidence="9">
    <name type="scientific">hydrothermal vent metagenome</name>
    <dbReference type="NCBI Taxonomy" id="652676"/>
    <lineage>
        <taxon>unclassified sequences</taxon>
        <taxon>metagenomes</taxon>
        <taxon>ecological metagenomes</taxon>
    </lineage>
</organism>
<evidence type="ECO:0000256" key="3">
    <source>
        <dbReference type="ARBA" id="ARBA00022691"/>
    </source>
</evidence>
<dbReference type="GO" id="GO:0046872">
    <property type="term" value="F:metal ion binding"/>
    <property type="evidence" value="ECO:0007669"/>
    <property type="project" value="UniProtKB-KW"/>
</dbReference>
<dbReference type="AlphaFoldDB" id="A0A3B0SYK2"/>
<dbReference type="Gene3D" id="3.20.20.70">
    <property type="entry name" value="Aldolase class I"/>
    <property type="match status" value="1"/>
</dbReference>
<dbReference type="GO" id="GO:0005737">
    <property type="term" value="C:cytoplasm"/>
    <property type="evidence" value="ECO:0007669"/>
    <property type="project" value="InterPro"/>
</dbReference>
<keyword evidence="4" id="KW-0479">Metal-binding</keyword>
<evidence type="ECO:0000256" key="1">
    <source>
        <dbReference type="ARBA" id="ARBA00006100"/>
    </source>
</evidence>
<dbReference type="SFLD" id="SFLDG01082">
    <property type="entry name" value="B12-binding_domain_containing"/>
    <property type="match status" value="1"/>
</dbReference>
<dbReference type="SUPFAM" id="SSF102114">
    <property type="entry name" value="Radical SAM enzymes"/>
    <property type="match status" value="1"/>
</dbReference>
<sequence>MTAEPRRPDDATLADELADTRSVYIHIPFCRRRCPYCDFAVVAAGESRISHRTYVDAVLRDMRSEAPWFAVSAINFGGGTPSAVEPGLIAELIRRVRDIADVTTGAEISLEANPEDWTEEFGEALRGAGVNRITFGVQSLDPTILGSLGRSHDATAAIQAISGARHLGFSVGADLIFGTPAESLQSWRATAETTLSAGIDHLSAYGLTVERGTALSREVAAGGPAPDQDDQADKYELTQLLAAQAGLVQYEVSNYAHPGHHCVYNLSTWAQGEYLGFGVGAHGHRDAMRYRNVRRIEKYVELVTDGKRPWAGTDRSGHHDYRVERLFLGLRRMAGVAVDETVVRFLATSDGQRYLAAGLVEVINERLVVTTPLLTDTVVRSVLSLSPDDC</sequence>
<dbReference type="PANTHER" id="PTHR13932:SF5">
    <property type="entry name" value="RADICAL S-ADENOSYL METHIONINE DOMAIN-CONTAINING PROTEIN 1, MITOCHONDRIAL"/>
    <property type="match status" value="1"/>
</dbReference>
<dbReference type="InterPro" id="IPR006638">
    <property type="entry name" value="Elp3/MiaA/NifB-like_rSAM"/>
</dbReference>
<keyword evidence="3" id="KW-0949">S-adenosyl-L-methionine</keyword>
<evidence type="ECO:0000259" key="8">
    <source>
        <dbReference type="PROSITE" id="PS51918"/>
    </source>
</evidence>